<dbReference type="PANTHER" id="PTHR43979">
    <property type="entry name" value="PRE-MRNA-PROCESSING FACTOR 17"/>
    <property type="match status" value="1"/>
</dbReference>
<dbReference type="InterPro" id="IPR015943">
    <property type="entry name" value="WD40/YVTN_repeat-like_dom_sf"/>
</dbReference>
<dbReference type="InParanoid" id="D2HXL0"/>
<dbReference type="PANTHER" id="PTHR43979:SF1">
    <property type="entry name" value="PRE-MRNA-PROCESSING FACTOR 17"/>
    <property type="match status" value="1"/>
</dbReference>
<evidence type="ECO:0000313" key="2">
    <source>
        <dbReference type="EMBL" id="EFB28034.1"/>
    </source>
</evidence>
<feature type="repeat" description="WD" evidence="1">
    <location>
        <begin position="67"/>
        <end position="98"/>
    </location>
</feature>
<dbReference type="SMART" id="SM00320">
    <property type="entry name" value="WD40"/>
    <property type="match status" value="3"/>
</dbReference>
<keyword evidence="1" id="KW-0853">WD repeat</keyword>
<dbReference type="SUPFAM" id="SSF50978">
    <property type="entry name" value="WD40 repeat-like"/>
    <property type="match status" value="1"/>
</dbReference>
<dbReference type="Gene3D" id="2.130.10.10">
    <property type="entry name" value="YVTN repeat-like/Quinoprotein amine dehydrogenase"/>
    <property type="match status" value="1"/>
</dbReference>
<proteinExistence type="predicted"/>
<feature type="non-terminal residue" evidence="2">
    <location>
        <position position="1"/>
    </location>
</feature>
<dbReference type="AlphaFoldDB" id="D2HXL0"/>
<feature type="repeat" description="WD" evidence="1">
    <location>
        <begin position="99"/>
        <end position="132"/>
    </location>
</feature>
<sequence length="132" mass="15007">DIPVDFKYIAEPSMHSMPAVTLSPNGKWLACQSMDNQILIFGAQNRFRLNKKKIFKGHMVAGYACQVDFSPDMSYVISGDGNGKLNIWDWKTTKLYSRFKAHDKVCIGAVWHPHETSKVITCGWDGLIKLWD</sequence>
<dbReference type="InterPro" id="IPR032847">
    <property type="entry name" value="PRPF17"/>
</dbReference>
<accession>D2HXL0</accession>
<dbReference type="Pfam" id="PF00400">
    <property type="entry name" value="WD40"/>
    <property type="match status" value="3"/>
</dbReference>
<name>D2HXL0_AILME</name>
<feature type="non-terminal residue" evidence="2">
    <location>
        <position position="132"/>
    </location>
</feature>
<dbReference type="GO" id="GO:0003729">
    <property type="term" value="F:mRNA binding"/>
    <property type="evidence" value="ECO:0007669"/>
    <property type="project" value="TreeGrafter"/>
</dbReference>
<evidence type="ECO:0000256" key="1">
    <source>
        <dbReference type="PROSITE-ProRule" id="PRU00221"/>
    </source>
</evidence>
<dbReference type="GO" id="GO:0071013">
    <property type="term" value="C:catalytic step 2 spliceosome"/>
    <property type="evidence" value="ECO:0007669"/>
    <property type="project" value="InterPro"/>
</dbReference>
<organism evidence="2">
    <name type="scientific">Ailuropoda melanoleuca</name>
    <name type="common">Giant panda</name>
    <dbReference type="NCBI Taxonomy" id="9646"/>
    <lineage>
        <taxon>Eukaryota</taxon>
        <taxon>Metazoa</taxon>
        <taxon>Chordata</taxon>
        <taxon>Craniata</taxon>
        <taxon>Vertebrata</taxon>
        <taxon>Euteleostomi</taxon>
        <taxon>Mammalia</taxon>
        <taxon>Eutheria</taxon>
        <taxon>Laurasiatheria</taxon>
        <taxon>Carnivora</taxon>
        <taxon>Caniformia</taxon>
        <taxon>Ursidae</taxon>
        <taxon>Ailuropoda</taxon>
    </lineage>
</organism>
<dbReference type="EMBL" id="GL193631">
    <property type="protein sequence ID" value="EFB28034.1"/>
    <property type="molecule type" value="Genomic_DNA"/>
</dbReference>
<gene>
    <name evidence="2" type="ORF">PANDA_017381</name>
</gene>
<dbReference type="InterPro" id="IPR001680">
    <property type="entry name" value="WD40_rpt"/>
</dbReference>
<protein>
    <submittedName>
        <fullName evidence="2">Uncharacterized protein</fullName>
    </submittedName>
</protein>
<reference evidence="2" key="1">
    <citation type="journal article" date="2010" name="Nature">
        <title>The sequence and de novo assembly of the giant panda genome.</title>
        <authorList>
            <person name="Li R."/>
            <person name="Fan W."/>
            <person name="Tian G."/>
            <person name="Zhu H."/>
            <person name="He L."/>
            <person name="Cai J."/>
            <person name="Huang Q."/>
            <person name="Cai Q."/>
            <person name="Li B."/>
            <person name="Bai Y."/>
            <person name="Zhang Z."/>
            <person name="Zhang Y."/>
            <person name="Wang W."/>
            <person name="Li J."/>
            <person name="Wei F."/>
            <person name="Li H."/>
            <person name="Jian M."/>
            <person name="Li J."/>
            <person name="Zhang Z."/>
            <person name="Nielsen R."/>
            <person name="Li D."/>
            <person name="Gu W."/>
            <person name="Yang Z."/>
            <person name="Xuan Z."/>
            <person name="Ryder O.A."/>
            <person name="Leung F.C."/>
            <person name="Zhou Y."/>
            <person name="Cao J."/>
            <person name="Sun X."/>
            <person name="Fu Y."/>
            <person name="Fang X."/>
            <person name="Guo X."/>
            <person name="Wang B."/>
            <person name="Hou R."/>
            <person name="Shen F."/>
            <person name="Mu B."/>
            <person name="Ni P."/>
            <person name="Lin R."/>
            <person name="Qian W."/>
            <person name="Wang G."/>
            <person name="Yu C."/>
            <person name="Nie W."/>
            <person name="Wang J."/>
            <person name="Wu Z."/>
            <person name="Liang H."/>
            <person name="Min J."/>
            <person name="Wu Q."/>
            <person name="Cheng S."/>
            <person name="Ruan J."/>
            <person name="Wang M."/>
            <person name="Shi Z."/>
            <person name="Wen M."/>
            <person name="Liu B."/>
            <person name="Ren X."/>
            <person name="Zheng H."/>
            <person name="Dong D."/>
            <person name="Cook K."/>
            <person name="Shan G."/>
            <person name="Zhang H."/>
            <person name="Kosiol C."/>
            <person name="Xie X."/>
            <person name="Lu Z."/>
            <person name="Zheng H."/>
            <person name="Li Y."/>
            <person name="Steiner C.C."/>
            <person name="Lam T.T."/>
            <person name="Lin S."/>
            <person name="Zhang Q."/>
            <person name="Li G."/>
            <person name="Tian J."/>
            <person name="Gong T."/>
            <person name="Liu H."/>
            <person name="Zhang D."/>
            <person name="Fang L."/>
            <person name="Ye C."/>
            <person name="Zhang J."/>
            <person name="Hu W."/>
            <person name="Xu A."/>
            <person name="Ren Y."/>
            <person name="Zhang G."/>
            <person name="Bruford M.W."/>
            <person name="Li Q."/>
            <person name="Ma L."/>
            <person name="Guo Y."/>
            <person name="An N."/>
            <person name="Hu Y."/>
            <person name="Zheng Y."/>
            <person name="Shi Y."/>
            <person name="Li Z."/>
            <person name="Liu Q."/>
            <person name="Chen Y."/>
            <person name="Zhao J."/>
            <person name="Qu N."/>
            <person name="Zhao S."/>
            <person name="Tian F."/>
            <person name="Wang X."/>
            <person name="Wang H."/>
            <person name="Xu L."/>
            <person name="Liu X."/>
            <person name="Vinar T."/>
            <person name="Wang Y."/>
            <person name="Lam T.W."/>
            <person name="Yiu S.M."/>
            <person name="Liu S."/>
            <person name="Zhang H."/>
            <person name="Li D."/>
            <person name="Huang Y."/>
            <person name="Wang X."/>
            <person name="Yang G."/>
            <person name="Jiang Z."/>
            <person name="Wang J."/>
            <person name="Qin N."/>
            <person name="Li L."/>
            <person name="Li J."/>
            <person name="Bolund L."/>
            <person name="Kristiansen K."/>
            <person name="Wong G.K."/>
            <person name="Olson M."/>
            <person name="Zhang X."/>
            <person name="Li S."/>
            <person name="Yang H."/>
            <person name="Wang J."/>
            <person name="Wang J."/>
        </authorList>
    </citation>
    <scope>NUCLEOTIDE SEQUENCE [LARGE SCALE GENOMIC DNA]</scope>
</reference>
<dbReference type="PROSITE" id="PS50082">
    <property type="entry name" value="WD_REPEATS_2"/>
    <property type="match status" value="2"/>
</dbReference>
<dbReference type="GO" id="GO:0000398">
    <property type="term" value="P:mRNA splicing, via spliceosome"/>
    <property type="evidence" value="ECO:0007669"/>
    <property type="project" value="InterPro"/>
</dbReference>
<dbReference type="InterPro" id="IPR036322">
    <property type="entry name" value="WD40_repeat_dom_sf"/>
</dbReference>
<dbReference type="PROSITE" id="PS50294">
    <property type="entry name" value="WD_REPEATS_REGION"/>
    <property type="match status" value="1"/>
</dbReference>